<proteinExistence type="predicted"/>
<feature type="chain" id="PRO_5046578244" description="Bacterial surface antigen (D15) domain-containing protein" evidence="3">
    <location>
        <begin position="23"/>
        <end position="429"/>
    </location>
</feature>
<evidence type="ECO:0000256" key="1">
    <source>
        <dbReference type="ARBA" id="ARBA00004370"/>
    </source>
</evidence>
<comment type="subcellular location">
    <subcellularLocation>
        <location evidence="1">Membrane</location>
    </subcellularLocation>
</comment>
<dbReference type="Gene3D" id="2.40.160.50">
    <property type="entry name" value="membrane protein fhac: a member of the omp85/tpsb transporter family"/>
    <property type="match status" value="1"/>
</dbReference>
<reference evidence="6" key="1">
    <citation type="journal article" date="2019" name="Int. J. Syst. Evol. Microbiol.">
        <title>The Global Catalogue of Microorganisms (GCM) 10K type strain sequencing project: providing services to taxonomists for standard genome sequencing and annotation.</title>
        <authorList>
            <consortium name="The Broad Institute Genomics Platform"/>
            <consortium name="The Broad Institute Genome Sequencing Center for Infectious Disease"/>
            <person name="Wu L."/>
            <person name="Ma J."/>
        </authorList>
    </citation>
    <scope>NUCLEOTIDE SEQUENCE [LARGE SCALE GENOMIC DNA]</scope>
    <source>
        <strain evidence="6">JCM 17925</strain>
    </source>
</reference>
<sequence length="429" mass="48308">MRTFFRLMPVLWLVGYLPATLAQTEVLADIAAGRNGESPGTPQLVGSQRDILDIVRTLAVRYGAGRRIMKERDTTKLQNGRPLVWIIPQVGYSRQTGLLGQVLGNVAFRRPFANVSTQISTLSYTANNQQILTSMLNYWTAHNTWNLTTDMRLMHYPQATYGLGMYTTTDRIINMDYQYLRSYVTLLRRLASNLYGGLGMQLDLHWGIDSYDDRRERLAISRYPFGVSGRSVAAGPTLNLLYDNRPNSINTLQGFYANLVFRQNLTRLGSDRPSQLLQLDVRKYVSLSASRPETVLAFWSYNALTLSGNPPFLDLPATGWDISSNTGRGYIQGRFRGKDLLYAEAELRFGITADRLLGGVVFVNAQTVSQPYFTRQFTDSPHRFERVAPAAGLGLRLRMNKLSRTNLAIDYAFGIEGSQGVYFNLGEVF</sequence>
<dbReference type="Proteomes" id="UP001500936">
    <property type="component" value="Unassembled WGS sequence"/>
</dbReference>
<evidence type="ECO:0000256" key="3">
    <source>
        <dbReference type="SAM" id="SignalP"/>
    </source>
</evidence>
<evidence type="ECO:0000256" key="2">
    <source>
        <dbReference type="ARBA" id="ARBA00023136"/>
    </source>
</evidence>
<dbReference type="InterPro" id="IPR000184">
    <property type="entry name" value="Bac_surfAg_D15"/>
</dbReference>
<keyword evidence="3" id="KW-0732">Signal</keyword>
<dbReference type="EMBL" id="BAABHB010000002">
    <property type="protein sequence ID" value="GAA4400076.1"/>
    <property type="molecule type" value="Genomic_DNA"/>
</dbReference>
<accession>A0ABP8K4J1</accession>
<name>A0ABP8K4J1_9BACT</name>
<organism evidence="5 6">
    <name type="scientific">Nibrella viscosa</name>
    <dbReference type="NCBI Taxonomy" id="1084524"/>
    <lineage>
        <taxon>Bacteria</taxon>
        <taxon>Pseudomonadati</taxon>
        <taxon>Bacteroidota</taxon>
        <taxon>Cytophagia</taxon>
        <taxon>Cytophagales</taxon>
        <taxon>Spirosomataceae</taxon>
        <taxon>Nibrella</taxon>
    </lineage>
</organism>
<comment type="caution">
    <text evidence="5">The sequence shown here is derived from an EMBL/GenBank/DDBJ whole genome shotgun (WGS) entry which is preliminary data.</text>
</comment>
<evidence type="ECO:0000259" key="4">
    <source>
        <dbReference type="Pfam" id="PF01103"/>
    </source>
</evidence>
<gene>
    <name evidence="5" type="ORF">GCM10023187_12830</name>
</gene>
<evidence type="ECO:0000313" key="6">
    <source>
        <dbReference type="Proteomes" id="UP001500936"/>
    </source>
</evidence>
<evidence type="ECO:0000313" key="5">
    <source>
        <dbReference type="EMBL" id="GAA4400076.1"/>
    </source>
</evidence>
<dbReference type="Pfam" id="PF01103">
    <property type="entry name" value="Omp85"/>
    <property type="match status" value="1"/>
</dbReference>
<protein>
    <recommendedName>
        <fullName evidence="4">Bacterial surface antigen (D15) domain-containing protein</fullName>
    </recommendedName>
</protein>
<feature type="domain" description="Bacterial surface antigen (D15)" evidence="4">
    <location>
        <begin position="122"/>
        <end position="429"/>
    </location>
</feature>
<keyword evidence="6" id="KW-1185">Reference proteome</keyword>
<keyword evidence="2" id="KW-0472">Membrane</keyword>
<feature type="signal peptide" evidence="3">
    <location>
        <begin position="1"/>
        <end position="22"/>
    </location>
</feature>